<keyword evidence="4 14" id="KW-0812">Transmembrane</keyword>
<evidence type="ECO:0000259" key="15">
    <source>
        <dbReference type="PROSITE" id="PS51473"/>
    </source>
</evidence>
<evidence type="ECO:0000313" key="16">
    <source>
        <dbReference type="EMBL" id="KAK4755048.1"/>
    </source>
</evidence>
<keyword evidence="2" id="KW-0723">Serine/threonine-protein kinase</keyword>
<dbReference type="GO" id="GO:0005886">
    <property type="term" value="C:plasma membrane"/>
    <property type="evidence" value="ECO:0007669"/>
    <property type="project" value="TreeGrafter"/>
</dbReference>
<dbReference type="Gene3D" id="3.30.200.20">
    <property type="entry name" value="Phosphorylase Kinase, domain 1"/>
    <property type="match status" value="1"/>
</dbReference>
<evidence type="ECO:0000256" key="8">
    <source>
        <dbReference type="ARBA" id="ARBA00022777"/>
    </source>
</evidence>
<evidence type="ECO:0000256" key="7">
    <source>
        <dbReference type="ARBA" id="ARBA00022741"/>
    </source>
</evidence>
<evidence type="ECO:0000256" key="12">
    <source>
        <dbReference type="ARBA" id="ARBA00023170"/>
    </source>
</evidence>
<evidence type="ECO:0000256" key="9">
    <source>
        <dbReference type="ARBA" id="ARBA00022840"/>
    </source>
</evidence>
<dbReference type="Proteomes" id="UP001345219">
    <property type="component" value="Chromosome 8"/>
</dbReference>
<keyword evidence="10 14" id="KW-1133">Transmembrane helix</keyword>
<feature type="region of interest" description="Disordered" evidence="13">
    <location>
        <begin position="118"/>
        <end position="147"/>
    </location>
</feature>
<name>A0AAN7K0R1_9MYRT</name>
<protein>
    <recommendedName>
        <fullName evidence="15">Gnk2-homologous domain-containing protein</fullName>
    </recommendedName>
</protein>
<accession>A0AAN7K0R1</accession>
<dbReference type="PANTHER" id="PTHR27002:SF1073">
    <property type="entry name" value="CYSTEINE-RICH RECEPTOR-LIKE PROTEIN KINASE 29"/>
    <property type="match status" value="1"/>
</dbReference>
<evidence type="ECO:0000256" key="6">
    <source>
        <dbReference type="ARBA" id="ARBA00022737"/>
    </source>
</evidence>
<evidence type="ECO:0000313" key="17">
    <source>
        <dbReference type="Proteomes" id="UP001345219"/>
    </source>
</evidence>
<evidence type="ECO:0000256" key="13">
    <source>
        <dbReference type="SAM" id="MobiDB-lite"/>
    </source>
</evidence>
<dbReference type="AlphaFoldDB" id="A0AAN7K0R1"/>
<evidence type="ECO:0000256" key="10">
    <source>
        <dbReference type="ARBA" id="ARBA00022989"/>
    </source>
</evidence>
<keyword evidence="7" id="KW-0547">Nucleotide-binding</keyword>
<keyword evidence="3" id="KW-0808">Transferase</keyword>
<comment type="caution">
    <text evidence="16">The sequence shown here is derived from an EMBL/GenBank/DDBJ whole genome shotgun (WGS) entry which is preliminary data.</text>
</comment>
<feature type="compositionally biased region" description="Pro residues" evidence="13">
    <location>
        <begin position="119"/>
        <end position="131"/>
    </location>
</feature>
<evidence type="ECO:0000256" key="11">
    <source>
        <dbReference type="ARBA" id="ARBA00023136"/>
    </source>
</evidence>
<feature type="domain" description="Gnk2-homologous" evidence="15">
    <location>
        <begin position="9"/>
        <end position="114"/>
    </location>
</feature>
<evidence type="ECO:0000256" key="3">
    <source>
        <dbReference type="ARBA" id="ARBA00022679"/>
    </source>
</evidence>
<evidence type="ECO:0000256" key="1">
    <source>
        <dbReference type="ARBA" id="ARBA00004167"/>
    </source>
</evidence>
<dbReference type="InterPro" id="IPR011009">
    <property type="entry name" value="Kinase-like_dom_sf"/>
</dbReference>
<keyword evidence="6" id="KW-0677">Repeat</keyword>
<keyword evidence="17" id="KW-1185">Reference proteome</keyword>
<keyword evidence="12" id="KW-0675">Receptor</keyword>
<feature type="compositionally biased region" description="Low complexity" evidence="13">
    <location>
        <begin position="132"/>
        <end position="143"/>
    </location>
</feature>
<dbReference type="PANTHER" id="PTHR27002">
    <property type="entry name" value="RECEPTOR-LIKE SERINE/THREONINE-PROTEIN KINASE SD1-8"/>
    <property type="match status" value="1"/>
</dbReference>
<keyword evidence="11 14" id="KW-0472">Membrane</keyword>
<dbReference type="InterPro" id="IPR002902">
    <property type="entry name" value="GNK2"/>
</dbReference>
<evidence type="ECO:0000256" key="2">
    <source>
        <dbReference type="ARBA" id="ARBA00022527"/>
    </source>
</evidence>
<keyword evidence="8" id="KW-0418">Kinase</keyword>
<feature type="transmembrane region" description="Helical" evidence="14">
    <location>
        <begin position="153"/>
        <end position="177"/>
    </location>
</feature>
<evidence type="ECO:0000256" key="14">
    <source>
        <dbReference type="SAM" id="Phobius"/>
    </source>
</evidence>
<sequence length="330" mass="36087">MELRQWSTQLLSKSSNSTDETTDIIDQLNKYEQIQSHQFYHLLQSSGFTSVIVHGERSPIARLPAARCTPDLSELQCSDCLDSVIGDLPNYCGGKIGGRVVVPSCNVRYEVYRFYDPSASPPSAPPPPPTPNTTSNSAEPPSNVGGSSNTDRAVIMAVVAIGAVFLLAAISVFCIIYRRRKAKLAYANIESMDEIRTAETLQYDFATIRDSTDNFSEENKLGQGGFGPVYKAWRNWRGGTVASIIDPSLINDPRTGILRCIHIGLLCVQENAAKRPTMTSVLLMLNSFSVSLPVPSQPALYMHSNMETGSSYLAMDDSRGTGSYESRSKP</sequence>
<evidence type="ECO:0000256" key="4">
    <source>
        <dbReference type="ARBA" id="ARBA00022692"/>
    </source>
</evidence>
<comment type="subcellular location">
    <subcellularLocation>
        <location evidence="1">Membrane</location>
        <topology evidence="1">Single-pass membrane protein</topology>
    </subcellularLocation>
</comment>
<keyword evidence="9" id="KW-0067">ATP-binding</keyword>
<proteinExistence type="predicted"/>
<reference evidence="16 17" key="1">
    <citation type="journal article" date="2023" name="Hortic Res">
        <title>Pangenome of water caltrop reveals structural variations and asymmetric subgenome divergence after allopolyploidization.</title>
        <authorList>
            <person name="Zhang X."/>
            <person name="Chen Y."/>
            <person name="Wang L."/>
            <person name="Yuan Y."/>
            <person name="Fang M."/>
            <person name="Shi L."/>
            <person name="Lu R."/>
            <person name="Comes H.P."/>
            <person name="Ma Y."/>
            <person name="Chen Y."/>
            <person name="Huang G."/>
            <person name="Zhou Y."/>
            <person name="Zheng Z."/>
            <person name="Qiu Y."/>
        </authorList>
    </citation>
    <scope>NUCLEOTIDE SEQUENCE [LARGE SCALE GENOMIC DNA]</scope>
    <source>
        <tissue evidence="16">Roots</tissue>
    </source>
</reference>
<evidence type="ECO:0000256" key="5">
    <source>
        <dbReference type="ARBA" id="ARBA00022729"/>
    </source>
</evidence>
<dbReference type="Gene3D" id="3.30.430.20">
    <property type="entry name" value="Gnk2 domain, C-X8-C-X2-C motif"/>
    <property type="match status" value="1"/>
</dbReference>
<dbReference type="EMBL" id="JAXIOK010000014">
    <property type="protein sequence ID" value="KAK4755048.1"/>
    <property type="molecule type" value="Genomic_DNA"/>
</dbReference>
<dbReference type="GO" id="GO:0005524">
    <property type="term" value="F:ATP binding"/>
    <property type="evidence" value="ECO:0007669"/>
    <property type="project" value="UniProtKB-KW"/>
</dbReference>
<organism evidence="16 17">
    <name type="scientific">Trapa incisa</name>
    <dbReference type="NCBI Taxonomy" id="236973"/>
    <lineage>
        <taxon>Eukaryota</taxon>
        <taxon>Viridiplantae</taxon>
        <taxon>Streptophyta</taxon>
        <taxon>Embryophyta</taxon>
        <taxon>Tracheophyta</taxon>
        <taxon>Spermatophyta</taxon>
        <taxon>Magnoliopsida</taxon>
        <taxon>eudicotyledons</taxon>
        <taxon>Gunneridae</taxon>
        <taxon>Pentapetalae</taxon>
        <taxon>rosids</taxon>
        <taxon>malvids</taxon>
        <taxon>Myrtales</taxon>
        <taxon>Lythraceae</taxon>
        <taxon>Trapa</taxon>
    </lineage>
</organism>
<gene>
    <name evidence="16" type="ORF">SAY87_008805</name>
</gene>
<dbReference type="CDD" id="cd23509">
    <property type="entry name" value="Gnk2-like"/>
    <property type="match status" value="1"/>
</dbReference>
<dbReference type="PROSITE" id="PS51473">
    <property type="entry name" value="GNK2"/>
    <property type="match status" value="1"/>
</dbReference>
<keyword evidence="5" id="KW-0732">Signal</keyword>
<dbReference type="SUPFAM" id="SSF56112">
    <property type="entry name" value="Protein kinase-like (PK-like)"/>
    <property type="match status" value="1"/>
</dbReference>
<dbReference type="GO" id="GO:0004674">
    <property type="term" value="F:protein serine/threonine kinase activity"/>
    <property type="evidence" value="ECO:0007669"/>
    <property type="project" value="UniProtKB-KW"/>
</dbReference>
<dbReference type="InterPro" id="IPR038408">
    <property type="entry name" value="GNK2_sf"/>
</dbReference>
<dbReference type="Pfam" id="PF01657">
    <property type="entry name" value="Stress-antifung"/>
    <property type="match status" value="1"/>
</dbReference>